<feature type="region of interest" description="Disordered" evidence="1">
    <location>
        <begin position="1"/>
        <end position="51"/>
    </location>
</feature>
<keyword evidence="2" id="KW-1133">Transmembrane helix</keyword>
<proteinExistence type="predicted"/>
<keyword evidence="2" id="KW-0472">Membrane</keyword>
<protein>
    <recommendedName>
        <fullName evidence="3">DUF8175 domain-containing protein</fullName>
    </recommendedName>
</protein>
<gene>
    <name evidence="4" type="ORF">HUT08_15450</name>
</gene>
<keyword evidence="5" id="KW-1185">Reference proteome</keyword>
<dbReference type="RefSeq" id="WP_176162434.1">
    <property type="nucleotide sequence ID" value="NZ_CP054929.1"/>
</dbReference>
<dbReference type="EMBL" id="CP054929">
    <property type="protein sequence ID" value="QKW50701.1"/>
    <property type="molecule type" value="Genomic_DNA"/>
</dbReference>
<feature type="domain" description="DUF8175" evidence="3">
    <location>
        <begin position="111"/>
        <end position="263"/>
    </location>
</feature>
<dbReference type="Proteomes" id="UP000509303">
    <property type="component" value="Chromosome"/>
</dbReference>
<evidence type="ECO:0000259" key="3">
    <source>
        <dbReference type="Pfam" id="PF26526"/>
    </source>
</evidence>
<sequence length="292" mass="30394">MSPHGDDHYDSYGGDHGPAGTDGRLTRTRLPDGDGDAFGTGRRPRPTTKPSRSLLTVVTVVVLLIAAIAFANRGGGDSDDGDGGGGSGDAKGKQAQSTAPTGERPVKGKDTTTGIATGFPRTEQGAQSAAANYAVALGSAEMYNRERRREIVRAVMAPSASAAFEQTLDKAYSLNVLKRIGLDKDGKAPEGLNFVSRTVPVGTKATNYSENTATVEVWSTGLSGIAGESSKRPVATDWFTVTLKLSWTGNDWKVLTHSLKDGPAPVSADVPASTAEEITGAVEGYGGFTYAR</sequence>
<dbReference type="InterPro" id="IPR058488">
    <property type="entry name" value="DUF8175"/>
</dbReference>
<accession>A0A7H8N868</accession>
<evidence type="ECO:0000256" key="2">
    <source>
        <dbReference type="SAM" id="Phobius"/>
    </source>
</evidence>
<reference evidence="4 5" key="1">
    <citation type="submission" date="2020-06" db="EMBL/GenBank/DDBJ databases">
        <title>Genome mining for natural products.</title>
        <authorList>
            <person name="Zhang B."/>
            <person name="Shi J."/>
            <person name="Ge H."/>
        </authorList>
    </citation>
    <scope>NUCLEOTIDE SEQUENCE [LARGE SCALE GENOMIC DNA]</scope>
    <source>
        <strain evidence="4 5">NA00687</strain>
    </source>
</reference>
<evidence type="ECO:0000313" key="4">
    <source>
        <dbReference type="EMBL" id="QKW50701.1"/>
    </source>
</evidence>
<evidence type="ECO:0000313" key="5">
    <source>
        <dbReference type="Proteomes" id="UP000509303"/>
    </source>
</evidence>
<dbReference type="AlphaFoldDB" id="A0A7H8N868"/>
<feature type="compositionally biased region" description="Basic and acidic residues" evidence="1">
    <location>
        <begin position="1"/>
        <end position="10"/>
    </location>
</feature>
<dbReference type="Pfam" id="PF26526">
    <property type="entry name" value="DUF8175"/>
    <property type="match status" value="1"/>
</dbReference>
<feature type="transmembrane region" description="Helical" evidence="2">
    <location>
        <begin position="53"/>
        <end position="71"/>
    </location>
</feature>
<name>A0A7H8N868_9ACTN</name>
<organism evidence="4 5">
    <name type="scientific">Streptomyces buecherae</name>
    <dbReference type="NCBI Taxonomy" id="2763006"/>
    <lineage>
        <taxon>Bacteria</taxon>
        <taxon>Bacillati</taxon>
        <taxon>Actinomycetota</taxon>
        <taxon>Actinomycetes</taxon>
        <taxon>Kitasatosporales</taxon>
        <taxon>Streptomycetaceae</taxon>
        <taxon>Streptomyces</taxon>
    </lineage>
</organism>
<feature type="region of interest" description="Disordered" evidence="1">
    <location>
        <begin position="74"/>
        <end position="123"/>
    </location>
</feature>
<keyword evidence="2" id="KW-0812">Transmembrane</keyword>
<evidence type="ECO:0000256" key="1">
    <source>
        <dbReference type="SAM" id="MobiDB-lite"/>
    </source>
</evidence>